<feature type="transmembrane region" description="Helical" evidence="6">
    <location>
        <begin position="196"/>
        <end position="218"/>
    </location>
</feature>
<evidence type="ECO:0000256" key="6">
    <source>
        <dbReference type="SAM" id="Phobius"/>
    </source>
</evidence>
<dbReference type="PANTHER" id="PTHR23501">
    <property type="entry name" value="MAJOR FACILITATOR SUPERFAMILY"/>
    <property type="match status" value="1"/>
</dbReference>
<dbReference type="GO" id="GO:0022857">
    <property type="term" value="F:transmembrane transporter activity"/>
    <property type="evidence" value="ECO:0007669"/>
    <property type="project" value="InterPro"/>
</dbReference>
<dbReference type="OrthoDB" id="9807274at2"/>
<keyword evidence="2 6" id="KW-0812">Transmembrane</keyword>
<dbReference type="AlphaFoldDB" id="A0A504U5A8"/>
<dbReference type="PROSITE" id="PS50850">
    <property type="entry name" value="MFS"/>
    <property type="match status" value="1"/>
</dbReference>
<sequence>MSKTAAISPAAAQAGADPAAPSPQTVDTSTEGRWLDLLTPRHAATTVMLCMGVALFAFNGFLVTTVMPSAIAEIGGGELIAWSVSLYLIGSIVSGASAAALKSRFGSRLVMLVATLLFLGGTLAAALATAMPQVLLGRMAQGLGEGIVAALCYALIPALYPTRLVPKVFGAEAMVWAVASFGGPFAAGWITETLSWRAAFLVNIPLGLIFLVLAIKTATPREIYETGSRIPLAPLLLLAAGMLVLLSAGSAVDLRISALTVIVGITLVSWSVVRDRTSSDRLMPQGAFGFGSTVGTGLWVVLLMPVAQATSAVYIVFGLQHVFGYGPTAAGGFGAVMAMSWSVVAVLIANLTSPQARRRAIQGGPVLQCAGMILVAVGMALQILPLLVLGQVLVGAAFGSSWSYLNQMLMASSPASERDKTSGLLPTLQSAGYAIGAALAGLTANSLGFAGSSDADRLHLVLSATFVAPILWTLPAIILAQRTLRLAPAPWGPGLS</sequence>
<evidence type="ECO:0000259" key="7">
    <source>
        <dbReference type="PROSITE" id="PS50850"/>
    </source>
</evidence>
<dbReference type="InterPro" id="IPR011701">
    <property type="entry name" value="MFS"/>
</dbReference>
<feature type="transmembrane region" description="Helical" evidence="6">
    <location>
        <begin position="143"/>
        <end position="161"/>
    </location>
</feature>
<feature type="transmembrane region" description="Helical" evidence="6">
    <location>
        <begin position="108"/>
        <end position="131"/>
    </location>
</feature>
<keyword evidence="4 6" id="KW-0472">Membrane</keyword>
<dbReference type="GO" id="GO:0005886">
    <property type="term" value="C:plasma membrane"/>
    <property type="evidence" value="ECO:0007669"/>
    <property type="project" value="TreeGrafter"/>
</dbReference>
<feature type="transmembrane region" description="Helical" evidence="6">
    <location>
        <begin position="173"/>
        <end position="190"/>
    </location>
</feature>
<feature type="domain" description="Major facilitator superfamily (MFS) profile" evidence="7">
    <location>
        <begin position="45"/>
        <end position="481"/>
    </location>
</feature>
<reference evidence="8 9" key="1">
    <citation type="submission" date="2019-06" db="EMBL/GenBank/DDBJ databases">
        <title>Rhizobium sp. CL12 isolated from roots of soybean.</title>
        <authorList>
            <person name="Wang C."/>
        </authorList>
    </citation>
    <scope>NUCLEOTIDE SEQUENCE [LARGE SCALE GENOMIC DNA]</scope>
    <source>
        <strain evidence="8 9">CL12</strain>
    </source>
</reference>
<feature type="transmembrane region" description="Helical" evidence="6">
    <location>
        <begin position="372"/>
        <end position="398"/>
    </location>
</feature>
<feature type="transmembrane region" description="Helical" evidence="6">
    <location>
        <begin position="458"/>
        <end position="480"/>
    </location>
</feature>
<feature type="transmembrane region" description="Helical" evidence="6">
    <location>
        <begin position="43"/>
        <end position="67"/>
    </location>
</feature>
<dbReference type="Proteomes" id="UP000316429">
    <property type="component" value="Unassembled WGS sequence"/>
</dbReference>
<organism evidence="8 9">
    <name type="scientific">Rhizobium glycinendophyticum</name>
    <dbReference type="NCBI Taxonomy" id="2589807"/>
    <lineage>
        <taxon>Bacteria</taxon>
        <taxon>Pseudomonadati</taxon>
        <taxon>Pseudomonadota</taxon>
        <taxon>Alphaproteobacteria</taxon>
        <taxon>Hyphomicrobiales</taxon>
        <taxon>Rhizobiaceae</taxon>
        <taxon>Rhizobium/Agrobacterium group</taxon>
        <taxon>Rhizobium</taxon>
    </lineage>
</organism>
<comment type="caution">
    <text evidence="8">The sequence shown here is derived from an EMBL/GenBank/DDBJ whole genome shotgun (WGS) entry which is preliminary data.</text>
</comment>
<dbReference type="RefSeq" id="WP_140826541.1">
    <property type="nucleotide sequence ID" value="NZ_VFYP01000001.1"/>
</dbReference>
<name>A0A504U5A8_9HYPH</name>
<gene>
    <name evidence="8" type="ORF">FJQ55_04775</name>
</gene>
<keyword evidence="9" id="KW-1185">Reference proteome</keyword>
<comment type="subcellular location">
    <subcellularLocation>
        <location evidence="1">Membrane</location>
        <topology evidence="1">Multi-pass membrane protein</topology>
    </subcellularLocation>
</comment>
<evidence type="ECO:0000256" key="1">
    <source>
        <dbReference type="ARBA" id="ARBA00004141"/>
    </source>
</evidence>
<feature type="transmembrane region" description="Helical" evidence="6">
    <location>
        <begin position="230"/>
        <end position="248"/>
    </location>
</feature>
<feature type="compositionally biased region" description="Low complexity" evidence="5">
    <location>
        <begin position="1"/>
        <end position="23"/>
    </location>
</feature>
<evidence type="ECO:0000256" key="4">
    <source>
        <dbReference type="ARBA" id="ARBA00023136"/>
    </source>
</evidence>
<dbReference type="InterPro" id="IPR020846">
    <property type="entry name" value="MFS_dom"/>
</dbReference>
<evidence type="ECO:0000313" key="8">
    <source>
        <dbReference type="EMBL" id="TPP10188.1"/>
    </source>
</evidence>
<feature type="transmembrane region" description="Helical" evidence="6">
    <location>
        <begin position="79"/>
        <end position="101"/>
    </location>
</feature>
<dbReference type="SUPFAM" id="SSF103473">
    <property type="entry name" value="MFS general substrate transporter"/>
    <property type="match status" value="1"/>
</dbReference>
<feature type="transmembrane region" description="Helical" evidence="6">
    <location>
        <begin position="294"/>
        <end position="317"/>
    </location>
</feature>
<keyword evidence="3 6" id="KW-1133">Transmembrane helix</keyword>
<feature type="region of interest" description="Disordered" evidence="5">
    <location>
        <begin position="1"/>
        <end position="28"/>
    </location>
</feature>
<accession>A0A504U5A8</accession>
<dbReference type="Gene3D" id="1.20.1250.20">
    <property type="entry name" value="MFS general substrate transporter like domains"/>
    <property type="match status" value="2"/>
</dbReference>
<feature type="transmembrane region" description="Helical" evidence="6">
    <location>
        <begin position="431"/>
        <end position="451"/>
    </location>
</feature>
<evidence type="ECO:0000256" key="3">
    <source>
        <dbReference type="ARBA" id="ARBA00022989"/>
    </source>
</evidence>
<feature type="transmembrane region" description="Helical" evidence="6">
    <location>
        <begin position="329"/>
        <end position="351"/>
    </location>
</feature>
<feature type="transmembrane region" description="Helical" evidence="6">
    <location>
        <begin position="254"/>
        <end position="273"/>
    </location>
</feature>
<protein>
    <submittedName>
        <fullName evidence="8">MFS transporter</fullName>
    </submittedName>
</protein>
<dbReference type="EMBL" id="VFYP01000001">
    <property type="protein sequence ID" value="TPP10188.1"/>
    <property type="molecule type" value="Genomic_DNA"/>
</dbReference>
<dbReference type="InterPro" id="IPR036259">
    <property type="entry name" value="MFS_trans_sf"/>
</dbReference>
<proteinExistence type="predicted"/>
<evidence type="ECO:0000313" key="9">
    <source>
        <dbReference type="Proteomes" id="UP000316429"/>
    </source>
</evidence>
<evidence type="ECO:0000256" key="2">
    <source>
        <dbReference type="ARBA" id="ARBA00022692"/>
    </source>
</evidence>
<dbReference type="PANTHER" id="PTHR23501:SF154">
    <property type="entry name" value="MULTIDRUG-EFFLUX TRANSPORTER RV1634-RELATED"/>
    <property type="match status" value="1"/>
</dbReference>
<dbReference type="Pfam" id="PF07690">
    <property type="entry name" value="MFS_1"/>
    <property type="match status" value="1"/>
</dbReference>
<evidence type="ECO:0000256" key="5">
    <source>
        <dbReference type="SAM" id="MobiDB-lite"/>
    </source>
</evidence>